<dbReference type="PANTHER" id="PTHR31152">
    <property type="entry name" value="PLAC8 FAMILY PROTEIN"/>
    <property type="match status" value="1"/>
</dbReference>
<name>A0A9J5WUP5_SOLCO</name>
<evidence type="ECO:0000313" key="2">
    <source>
        <dbReference type="EMBL" id="KAG5579506.1"/>
    </source>
</evidence>
<keyword evidence="3" id="KW-1185">Reference proteome</keyword>
<comment type="caution">
    <text evidence="2">The sequence shown here is derived from an EMBL/GenBank/DDBJ whole genome shotgun (WGS) entry which is preliminary data.</text>
</comment>
<dbReference type="PANTHER" id="PTHR31152:SF13">
    <property type="entry name" value="E3 UBIQUITIN-PROTEIN LIGASE HAKAI-LIKE ISOFORM X1"/>
    <property type="match status" value="1"/>
</dbReference>
<dbReference type="EMBL" id="JACXVP010000010">
    <property type="protein sequence ID" value="KAG5579506.1"/>
    <property type="molecule type" value="Genomic_DNA"/>
</dbReference>
<organism evidence="2 3">
    <name type="scientific">Solanum commersonii</name>
    <name type="common">Commerson's wild potato</name>
    <name type="synonym">Commerson's nightshade</name>
    <dbReference type="NCBI Taxonomy" id="4109"/>
    <lineage>
        <taxon>Eukaryota</taxon>
        <taxon>Viridiplantae</taxon>
        <taxon>Streptophyta</taxon>
        <taxon>Embryophyta</taxon>
        <taxon>Tracheophyta</taxon>
        <taxon>Spermatophyta</taxon>
        <taxon>Magnoliopsida</taxon>
        <taxon>eudicotyledons</taxon>
        <taxon>Gunneridae</taxon>
        <taxon>Pentapetalae</taxon>
        <taxon>asterids</taxon>
        <taxon>lamiids</taxon>
        <taxon>Solanales</taxon>
        <taxon>Solanaceae</taxon>
        <taxon>Solanoideae</taxon>
        <taxon>Solaneae</taxon>
        <taxon>Solanum</taxon>
    </lineage>
</organism>
<gene>
    <name evidence="2" type="ORF">H5410_050133</name>
</gene>
<dbReference type="OrthoDB" id="998115at2759"/>
<protein>
    <submittedName>
        <fullName evidence="2">Uncharacterized protein</fullName>
    </submittedName>
</protein>
<dbReference type="Proteomes" id="UP000824120">
    <property type="component" value="Chromosome 10"/>
</dbReference>
<reference evidence="2 3" key="1">
    <citation type="submission" date="2020-09" db="EMBL/GenBank/DDBJ databases">
        <title>De no assembly of potato wild relative species, Solanum commersonii.</title>
        <authorList>
            <person name="Cho K."/>
        </authorList>
    </citation>
    <scope>NUCLEOTIDE SEQUENCE [LARGE SCALE GENOMIC DNA]</scope>
    <source>
        <strain evidence="2">LZ3.2</strain>
        <tissue evidence="2">Leaf</tissue>
    </source>
</reference>
<accession>A0A9J5WUP5</accession>
<evidence type="ECO:0000256" key="1">
    <source>
        <dbReference type="SAM" id="MobiDB-lite"/>
    </source>
</evidence>
<evidence type="ECO:0000313" key="3">
    <source>
        <dbReference type="Proteomes" id="UP000824120"/>
    </source>
</evidence>
<proteinExistence type="predicted"/>
<sequence length="325" mass="36988">MASLDAEMEKMKFRQNYPNHWHTDLLRAPQSDPLFCCFSLWWSPDLLYYATPYAAILKFYLRFDLVVLVHRTFSENELYTMICQGIHVVEAICLVVADVEKAIAPSCVFVQRFGVSLNYTYSRFSYSAEIMSFFFSPLIYFTQFHATLQVFLCFANSVASTRFMLQDEFNLQTTKCDNCIIGFMFCLQQVACIFSCIACITGNDELQEASRVLNCCSDMVYCTVCSCMQTQHKVEMDKRDGKFGARPTAAPPVQQMSRLDQPLPPTIAYAPQSYPPPPPPQQPYGYPPPQQQPPMYPPPPLQHHGYPPPNYAPSGVGYPPPGYPR</sequence>
<dbReference type="AlphaFoldDB" id="A0A9J5WUP5"/>
<feature type="region of interest" description="Disordered" evidence="1">
    <location>
        <begin position="264"/>
        <end position="325"/>
    </location>
</feature>
<feature type="compositionally biased region" description="Pro residues" evidence="1">
    <location>
        <begin position="273"/>
        <end position="311"/>
    </location>
</feature>